<keyword evidence="2" id="KW-0175">Coiled coil</keyword>
<dbReference type="SUPFAM" id="SSF54001">
    <property type="entry name" value="Cysteine proteinases"/>
    <property type="match status" value="1"/>
</dbReference>
<dbReference type="InterPro" id="IPR003323">
    <property type="entry name" value="OTU_dom"/>
</dbReference>
<dbReference type="EMBL" id="VIBQ01000012">
    <property type="protein sequence ID" value="KAB8342896.1"/>
    <property type="molecule type" value="Genomic_DNA"/>
</dbReference>
<feature type="compositionally biased region" description="Basic and acidic residues" evidence="3">
    <location>
        <begin position="299"/>
        <end position="308"/>
    </location>
</feature>
<dbReference type="Gene3D" id="3.90.70.80">
    <property type="match status" value="1"/>
</dbReference>
<dbReference type="OrthoDB" id="415023at2759"/>
<sequence length="498" mass="54095">MLALVLVLLDDGADTHALLDLLLDDAADALNLLRHVARARRPLAAGRAGALQRPQRRQLLGAAVDLLLELARRQAGGLAAARDALVALADAGAQAAEVGAVARAPGPAAHVGGVGAAHGVAAGEADVDGVGTELCIPLRNPSGTAQLHLNLHERAKYLRIEIGQRPSGQRKRDPFGEMDDLRARHRKEAKELQAKITSKKKNASKKTRKGVNDECAVLEAELKEHQAAEIAALNGDDASAQRDVNETKLDEGLDQSGHDSTEPLADDLAKTVRFSDNTTDLSSQAEDPSQHPKKRNRQKDRLARRAAEQEAVAAQAAQEAESMPDLRKKERARLMEEFEKRSLEEKAVAANGHCMYSSIADQLHQLGLGLEPDAETNSPNEAAAGELRSNDYKIIRQAAADYISKNSDDFVPFLEEPLEGYVDKIRDTGEWGGQLELMALAKTYRININVLQAEGRVEKIEGGDRSGEREAWLAYYRHGFGLGEHYNSLRYDKTLGTT</sequence>
<evidence type="ECO:0000256" key="2">
    <source>
        <dbReference type="SAM" id="Coils"/>
    </source>
</evidence>
<evidence type="ECO:0000259" key="4">
    <source>
        <dbReference type="PROSITE" id="PS50802"/>
    </source>
</evidence>
<dbReference type="AlphaFoldDB" id="A0A5N6KT28"/>
<organism evidence="5 6">
    <name type="scientific">Carpinus fangiana</name>
    <dbReference type="NCBI Taxonomy" id="176857"/>
    <lineage>
        <taxon>Eukaryota</taxon>
        <taxon>Viridiplantae</taxon>
        <taxon>Streptophyta</taxon>
        <taxon>Embryophyta</taxon>
        <taxon>Tracheophyta</taxon>
        <taxon>Spermatophyta</taxon>
        <taxon>Magnoliopsida</taxon>
        <taxon>eudicotyledons</taxon>
        <taxon>Gunneridae</taxon>
        <taxon>Pentapetalae</taxon>
        <taxon>rosids</taxon>
        <taxon>fabids</taxon>
        <taxon>Fagales</taxon>
        <taxon>Betulaceae</taxon>
        <taxon>Carpinus</taxon>
    </lineage>
</organism>
<dbReference type="InterPro" id="IPR050704">
    <property type="entry name" value="Peptidase_C85-like"/>
</dbReference>
<evidence type="ECO:0000313" key="5">
    <source>
        <dbReference type="EMBL" id="KAB8342896.1"/>
    </source>
</evidence>
<comment type="caution">
    <text evidence="5">The sequence shown here is derived from an EMBL/GenBank/DDBJ whole genome shotgun (WGS) entry which is preliminary data.</text>
</comment>
<accession>A0A5N6KT28</accession>
<feature type="coiled-coil region" evidence="2">
    <location>
        <begin position="182"/>
        <end position="228"/>
    </location>
</feature>
<feature type="region of interest" description="Disordered" evidence="3">
    <location>
        <begin position="278"/>
        <end position="327"/>
    </location>
</feature>
<dbReference type="Pfam" id="PF02338">
    <property type="entry name" value="OTU"/>
    <property type="match status" value="1"/>
</dbReference>
<dbReference type="PANTHER" id="PTHR12419">
    <property type="entry name" value="OTU DOMAIN CONTAINING PROTEIN"/>
    <property type="match status" value="1"/>
</dbReference>
<feature type="compositionally biased region" description="Low complexity" evidence="3">
    <location>
        <begin position="309"/>
        <end position="321"/>
    </location>
</feature>
<comment type="similarity">
    <text evidence="1">Belongs to the peptidase C85 family.</text>
</comment>
<protein>
    <recommendedName>
        <fullName evidence="4">OTU domain-containing protein</fullName>
    </recommendedName>
</protein>
<keyword evidence="6" id="KW-1185">Reference proteome</keyword>
<evidence type="ECO:0000313" key="6">
    <source>
        <dbReference type="Proteomes" id="UP000327013"/>
    </source>
</evidence>
<dbReference type="InterPro" id="IPR038765">
    <property type="entry name" value="Papain-like_cys_pep_sf"/>
</dbReference>
<dbReference type="GO" id="GO:0004843">
    <property type="term" value="F:cysteine-type deubiquitinase activity"/>
    <property type="evidence" value="ECO:0007669"/>
    <property type="project" value="TreeGrafter"/>
</dbReference>
<reference evidence="5 6" key="1">
    <citation type="submission" date="2019-06" db="EMBL/GenBank/DDBJ databases">
        <title>A chromosomal-level reference genome of Carpinus fangiana (Coryloideae, Betulaceae).</title>
        <authorList>
            <person name="Yang X."/>
            <person name="Wang Z."/>
            <person name="Zhang L."/>
            <person name="Hao G."/>
            <person name="Liu J."/>
            <person name="Yang Y."/>
        </authorList>
    </citation>
    <scope>NUCLEOTIDE SEQUENCE [LARGE SCALE GENOMIC DNA]</scope>
    <source>
        <strain evidence="5">Cfa_2016G</strain>
        <tissue evidence="5">Leaf</tissue>
    </source>
</reference>
<proteinExistence type="inferred from homology"/>
<evidence type="ECO:0000256" key="1">
    <source>
        <dbReference type="ARBA" id="ARBA00010407"/>
    </source>
</evidence>
<evidence type="ECO:0000256" key="3">
    <source>
        <dbReference type="SAM" id="MobiDB-lite"/>
    </source>
</evidence>
<feature type="domain" description="OTU" evidence="4">
    <location>
        <begin position="343"/>
        <end position="492"/>
    </location>
</feature>
<gene>
    <name evidence="5" type="ORF">FH972_022493</name>
</gene>
<dbReference type="PROSITE" id="PS50802">
    <property type="entry name" value="OTU"/>
    <property type="match status" value="1"/>
</dbReference>
<dbReference type="Proteomes" id="UP000327013">
    <property type="component" value="Unassembled WGS sequence"/>
</dbReference>
<dbReference type="GO" id="GO:0016579">
    <property type="term" value="P:protein deubiquitination"/>
    <property type="evidence" value="ECO:0007669"/>
    <property type="project" value="TreeGrafter"/>
</dbReference>
<dbReference type="PANTHER" id="PTHR12419:SF10">
    <property type="entry name" value="DEUBIQUITINASE OTUD6B"/>
    <property type="match status" value="1"/>
</dbReference>
<dbReference type="CDD" id="cd22762">
    <property type="entry name" value="OTU_fungi_OTU2-like"/>
    <property type="match status" value="1"/>
</dbReference>
<feature type="compositionally biased region" description="Polar residues" evidence="3">
    <location>
        <begin position="278"/>
        <end position="287"/>
    </location>
</feature>
<dbReference type="InterPro" id="IPR049771">
    <property type="entry name" value="OTU2-like_OTU"/>
</dbReference>
<name>A0A5N6KT28_9ROSI</name>